<evidence type="ECO:0000256" key="1">
    <source>
        <dbReference type="SAM" id="MobiDB-lite"/>
    </source>
</evidence>
<organism evidence="2 3">
    <name type="scientific">Accipiter nisus</name>
    <name type="common">Eurasian sparrowhawk</name>
    <dbReference type="NCBI Taxonomy" id="211598"/>
    <lineage>
        <taxon>Eukaryota</taxon>
        <taxon>Metazoa</taxon>
        <taxon>Chordata</taxon>
        <taxon>Craniata</taxon>
        <taxon>Vertebrata</taxon>
        <taxon>Euteleostomi</taxon>
        <taxon>Archelosauria</taxon>
        <taxon>Archosauria</taxon>
        <taxon>Dinosauria</taxon>
        <taxon>Saurischia</taxon>
        <taxon>Theropoda</taxon>
        <taxon>Coelurosauria</taxon>
        <taxon>Aves</taxon>
        <taxon>Neognathae</taxon>
        <taxon>Neoaves</taxon>
        <taxon>Telluraves</taxon>
        <taxon>Accipitrimorphae</taxon>
        <taxon>Accipitriformes</taxon>
        <taxon>Accipitridae</taxon>
        <taxon>Accipitrinae</taxon>
        <taxon>Accipiter</taxon>
    </lineage>
</organism>
<protein>
    <submittedName>
        <fullName evidence="2">Uncharacterized protein</fullName>
    </submittedName>
</protein>
<feature type="region of interest" description="Disordered" evidence="1">
    <location>
        <begin position="26"/>
        <end position="97"/>
    </location>
</feature>
<reference evidence="2" key="2">
    <citation type="submission" date="2025-09" db="UniProtKB">
        <authorList>
            <consortium name="Ensembl"/>
        </authorList>
    </citation>
    <scope>IDENTIFICATION</scope>
</reference>
<keyword evidence="3" id="KW-1185">Reference proteome</keyword>
<reference evidence="2" key="1">
    <citation type="submission" date="2025-08" db="UniProtKB">
        <authorList>
            <consortium name="Ensembl"/>
        </authorList>
    </citation>
    <scope>IDENTIFICATION</scope>
</reference>
<proteinExistence type="predicted"/>
<sequence length="97" mass="9952">RSHPQLSTSLTQLSPLCSSPTPCCRAPGAATDAHSQGRGQCQGIPPAPEGGHPGTHGPAGAQPRPYGAPGCPSRQGIAAERERRKTSIWQEGSCLTS</sequence>
<dbReference type="AlphaFoldDB" id="A0A8B9M7R6"/>
<name>A0A8B9M7R6_9AVES</name>
<dbReference type="Ensembl" id="ENSANIT00000005002.1">
    <property type="protein sequence ID" value="ENSANIP00000004841.1"/>
    <property type="gene ID" value="ENSANIG00000003303.1"/>
</dbReference>
<evidence type="ECO:0000313" key="2">
    <source>
        <dbReference type="Ensembl" id="ENSANIP00000004841.1"/>
    </source>
</evidence>
<accession>A0A8B9M7R6</accession>
<dbReference type="Proteomes" id="UP000694541">
    <property type="component" value="Unplaced"/>
</dbReference>
<feature type="compositionally biased region" description="Polar residues" evidence="1">
    <location>
        <begin position="87"/>
        <end position="97"/>
    </location>
</feature>
<evidence type="ECO:0000313" key="3">
    <source>
        <dbReference type="Proteomes" id="UP000694541"/>
    </source>
</evidence>